<dbReference type="SUPFAM" id="SSF50998">
    <property type="entry name" value="Quinoprotein alcohol dehydrogenase-like"/>
    <property type="match status" value="2"/>
</dbReference>
<dbReference type="InterPro" id="IPR051242">
    <property type="entry name" value="WD-EF-hand_domain"/>
</dbReference>
<evidence type="ECO:0000313" key="5">
    <source>
        <dbReference type="Proteomes" id="UP000264800"/>
    </source>
</evidence>
<feature type="repeat" description="WD" evidence="3">
    <location>
        <begin position="372"/>
        <end position="405"/>
    </location>
</feature>
<dbReference type="InterPro" id="IPR019775">
    <property type="entry name" value="WD40_repeat_CS"/>
</dbReference>
<dbReference type="STRING" id="37003.ENSKMAP00000010913"/>
<dbReference type="Proteomes" id="UP000264800">
    <property type="component" value="Unplaced"/>
</dbReference>
<evidence type="ECO:0000256" key="1">
    <source>
        <dbReference type="ARBA" id="ARBA00022574"/>
    </source>
</evidence>
<keyword evidence="2" id="KW-0677">Repeat</keyword>
<keyword evidence="1 3" id="KW-0853">WD repeat</keyword>
<dbReference type="PROSITE" id="PS00678">
    <property type="entry name" value="WD_REPEATS_1"/>
    <property type="match status" value="2"/>
</dbReference>
<dbReference type="SUPFAM" id="SSF50978">
    <property type="entry name" value="WD40 repeat-like"/>
    <property type="match status" value="1"/>
</dbReference>
<dbReference type="SMART" id="SM00320">
    <property type="entry name" value="WD40"/>
    <property type="match status" value="8"/>
</dbReference>
<accession>A0A3Q3A3L0</accession>
<evidence type="ECO:0000313" key="4">
    <source>
        <dbReference type="Ensembl" id="ENSKMAP00000010913.1"/>
    </source>
</evidence>
<keyword evidence="5" id="KW-1185">Reference proteome</keyword>
<dbReference type="InterPro" id="IPR001680">
    <property type="entry name" value="WD40_rpt"/>
</dbReference>
<dbReference type="PANTHER" id="PTHR44324:SF4">
    <property type="entry name" value="WD40 REPEAT DOMAIN 95"/>
    <property type="match status" value="1"/>
</dbReference>
<name>A0A3Q3A3L0_KRYMA</name>
<dbReference type="InterPro" id="IPR011047">
    <property type="entry name" value="Quinoprotein_ADH-like_sf"/>
</dbReference>
<dbReference type="Ensembl" id="ENSKMAT00000011082.1">
    <property type="protein sequence ID" value="ENSKMAP00000010913.1"/>
    <property type="gene ID" value="ENSKMAG00000008158.1"/>
</dbReference>
<reference evidence="4" key="1">
    <citation type="submission" date="2025-08" db="UniProtKB">
        <authorList>
            <consortium name="Ensembl"/>
        </authorList>
    </citation>
    <scope>IDENTIFICATION</scope>
</reference>
<dbReference type="InterPro" id="IPR036322">
    <property type="entry name" value="WD40_repeat_dom_sf"/>
</dbReference>
<dbReference type="GeneTree" id="ENSGT00940000162967"/>
<dbReference type="AlphaFoldDB" id="A0A3Q3A3L0"/>
<feature type="repeat" description="WD" evidence="3">
    <location>
        <begin position="441"/>
        <end position="481"/>
    </location>
</feature>
<evidence type="ECO:0000256" key="3">
    <source>
        <dbReference type="PROSITE-ProRule" id="PRU00221"/>
    </source>
</evidence>
<dbReference type="Gene3D" id="2.130.10.10">
    <property type="entry name" value="YVTN repeat-like/Quinoprotein amine dehydrogenase"/>
    <property type="match status" value="3"/>
</dbReference>
<dbReference type="PANTHER" id="PTHR44324">
    <property type="entry name" value="WD40 REPEAT DOMAIN 95"/>
    <property type="match status" value="1"/>
</dbReference>
<proteinExistence type="predicted"/>
<protein>
    <submittedName>
        <fullName evidence="4">WD40 repeat domain 95</fullName>
    </submittedName>
</protein>
<dbReference type="InterPro" id="IPR015943">
    <property type="entry name" value="WD40/YVTN_repeat-like_dom_sf"/>
</dbReference>
<reference evidence="4" key="2">
    <citation type="submission" date="2025-09" db="UniProtKB">
        <authorList>
            <consortium name="Ensembl"/>
        </authorList>
    </citation>
    <scope>IDENTIFICATION</scope>
</reference>
<dbReference type="Pfam" id="PF00400">
    <property type="entry name" value="WD40"/>
    <property type="match status" value="5"/>
</dbReference>
<dbReference type="PROSITE" id="PS50082">
    <property type="entry name" value="WD_REPEATS_2"/>
    <property type="match status" value="2"/>
</dbReference>
<sequence length="616" mass="69641">QYKMKEETVRRSKQVTFDLPATINNYGQGIPVVNIHSTNDDTLVTIQEDGFICLWHPELEPKETKHMFNEEPANQRSKRVSDFALMSEYNKLVIGTDREIQIYDLFALEPYCQINGLETFPLTLDYIWSKLPKLENIPNITAETAVLSPNVTFIRWKVHQDWVTQAKYFHSLQAVVSSSNEESSSLVVSCDQTVFSVHKGVKTFDLCQKHNLLVTGGMDRLVRLWNPYFSKPTGILKGHSAPIFSLCVSSEDSQIFSLSVDATIWDIEVQSCLFTADPRASRIHGYVSACSYNSALKCLYVAADRMAVLTLKSPRLNRHVHVSFNEPVMCCGYSEEFHQVVSCSEASVVKVWDLNTGRQVSEFVDTDDLTSITCMAFDPKGRLVTGGRNGCLKIWNFNSGQCLKTLKKGKCQEVCDCTFLKVQRNCVVAVGKDRKIDIYSSNGHQEDILCVVHCPPSLLATGSYDGEIIAWDLVSGHIKFQQKITKLAQTDKDTLLYAADRIGYVYIYDMEKFDLKQRSPREHSWRAHTSTITLQIVDSDQVVLTSSTDQTVRLWSAQGQCITFGQPELWSVHIPSSWIHPRVPYDVLIDPLSMPDHEFLNGKSHLSEGIESDMSE</sequence>
<evidence type="ECO:0000256" key="2">
    <source>
        <dbReference type="ARBA" id="ARBA00022737"/>
    </source>
</evidence>
<organism evidence="4 5">
    <name type="scientific">Kryptolebias marmoratus</name>
    <name type="common">Mangrove killifish</name>
    <name type="synonym">Rivulus marmoratus</name>
    <dbReference type="NCBI Taxonomy" id="37003"/>
    <lineage>
        <taxon>Eukaryota</taxon>
        <taxon>Metazoa</taxon>
        <taxon>Chordata</taxon>
        <taxon>Craniata</taxon>
        <taxon>Vertebrata</taxon>
        <taxon>Euteleostomi</taxon>
        <taxon>Actinopterygii</taxon>
        <taxon>Neopterygii</taxon>
        <taxon>Teleostei</taxon>
        <taxon>Neoteleostei</taxon>
        <taxon>Acanthomorphata</taxon>
        <taxon>Ovalentaria</taxon>
        <taxon>Atherinomorphae</taxon>
        <taxon>Cyprinodontiformes</taxon>
        <taxon>Rivulidae</taxon>
        <taxon>Kryptolebias</taxon>
    </lineage>
</organism>